<sequence>MQPTIFPERSCLIYGCAQGTKGTEKAIKSAICNQKATYRVTTTYTKNPRLFNVIYVKIDYRKAFQGPFIFFSHFEDYK</sequence>
<protein>
    <submittedName>
        <fullName evidence="1">Uncharacterized protein</fullName>
    </submittedName>
</protein>
<reference evidence="1 2" key="1">
    <citation type="submission" date="2018-03" db="EMBL/GenBank/DDBJ databases">
        <title>Draft genome sequence of Rohu Carp (Labeo rohita).</title>
        <authorList>
            <person name="Das P."/>
            <person name="Kushwaha B."/>
            <person name="Joshi C.G."/>
            <person name="Kumar D."/>
            <person name="Nagpure N.S."/>
            <person name="Sahoo L."/>
            <person name="Das S.P."/>
            <person name="Bit A."/>
            <person name="Patnaik S."/>
            <person name="Meher P.K."/>
            <person name="Jayasankar P."/>
            <person name="Koringa P.G."/>
            <person name="Patel N.V."/>
            <person name="Hinsu A.T."/>
            <person name="Kumar R."/>
            <person name="Pandey M."/>
            <person name="Agarwal S."/>
            <person name="Srivastava S."/>
            <person name="Singh M."/>
            <person name="Iquebal M.A."/>
            <person name="Jaiswal S."/>
            <person name="Angadi U.B."/>
            <person name="Kumar N."/>
            <person name="Raza M."/>
            <person name="Shah T.M."/>
            <person name="Rai A."/>
            <person name="Jena J.K."/>
        </authorList>
    </citation>
    <scope>NUCLEOTIDE SEQUENCE [LARGE SCALE GENOMIC DNA]</scope>
    <source>
        <strain evidence="1">DASCIFA01</strain>
        <tissue evidence="1">Testis</tissue>
    </source>
</reference>
<organism evidence="1 2">
    <name type="scientific">Labeo rohita</name>
    <name type="common">Indian major carp</name>
    <name type="synonym">Cyprinus rohita</name>
    <dbReference type="NCBI Taxonomy" id="84645"/>
    <lineage>
        <taxon>Eukaryota</taxon>
        <taxon>Metazoa</taxon>
        <taxon>Chordata</taxon>
        <taxon>Craniata</taxon>
        <taxon>Vertebrata</taxon>
        <taxon>Euteleostomi</taxon>
        <taxon>Actinopterygii</taxon>
        <taxon>Neopterygii</taxon>
        <taxon>Teleostei</taxon>
        <taxon>Ostariophysi</taxon>
        <taxon>Cypriniformes</taxon>
        <taxon>Cyprinidae</taxon>
        <taxon>Labeoninae</taxon>
        <taxon>Labeonini</taxon>
        <taxon>Labeo</taxon>
    </lineage>
</organism>
<keyword evidence="2" id="KW-1185">Reference proteome</keyword>
<dbReference type="AlphaFoldDB" id="A0A498MZN3"/>
<evidence type="ECO:0000313" key="1">
    <source>
        <dbReference type="EMBL" id="RXN26290.1"/>
    </source>
</evidence>
<proteinExistence type="predicted"/>
<evidence type="ECO:0000313" key="2">
    <source>
        <dbReference type="Proteomes" id="UP000290572"/>
    </source>
</evidence>
<comment type="caution">
    <text evidence="1">The sequence shown here is derived from an EMBL/GenBank/DDBJ whole genome shotgun (WGS) entry which is preliminary data.</text>
</comment>
<dbReference type="Proteomes" id="UP000290572">
    <property type="component" value="Unassembled WGS sequence"/>
</dbReference>
<accession>A0A498MZN3</accession>
<gene>
    <name evidence="1" type="ORF">ROHU_020769</name>
</gene>
<name>A0A498MZN3_LABRO</name>
<dbReference type="EMBL" id="QBIY01012241">
    <property type="protein sequence ID" value="RXN26290.1"/>
    <property type="molecule type" value="Genomic_DNA"/>
</dbReference>